<evidence type="ECO:0000313" key="4">
    <source>
        <dbReference type="EMBL" id="PWN31403.1"/>
    </source>
</evidence>
<protein>
    <recommendedName>
        <fullName evidence="3">C2H2-type domain-containing protein</fullName>
    </recommendedName>
</protein>
<dbReference type="STRING" id="1280837.A0A316V5A4"/>
<evidence type="ECO:0000256" key="1">
    <source>
        <dbReference type="PROSITE-ProRule" id="PRU00042"/>
    </source>
</evidence>
<keyword evidence="1" id="KW-0862">Zinc</keyword>
<dbReference type="SUPFAM" id="SSF57667">
    <property type="entry name" value="beta-beta-alpha zinc fingers"/>
    <property type="match status" value="1"/>
</dbReference>
<keyword evidence="5" id="KW-1185">Reference proteome</keyword>
<feature type="domain" description="C2H2-type" evidence="3">
    <location>
        <begin position="95"/>
        <end position="124"/>
    </location>
</feature>
<dbReference type="InParanoid" id="A0A316V5A4"/>
<dbReference type="GeneID" id="37018623"/>
<proteinExistence type="predicted"/>
<dbReference type="RefSeq" id="XP_025351705.1">
    <property type="nucleotide sequence ID" value="XM_025496842.1"/>
</dbReference>
<dbReference type="InterPro" id="IPR036236">
    <property type="entry name" value="Znf_C2H2_sf"/>
</dbReference>
<organism evidence="4 5">
    <name type="scientific">Meira miltonrushii</name>
    <dbReference type="NCBI Taxonomy" id="1280837"/>
    <lineage>
        <taxon>Eukaryota</taxon>
        <taxon>Fungi</taxon>
        <taxon>Dikarya</taxon>
        <taxon>Basidiomycota</taxon>
        <taxon>Ustilaginomycotina</taxon>
        <taxon>Exobasidiomycetes</taxon>
        <taxon>Exobasidiales</taxon>
        <taxon>Brachybasidiaceae</taxon>
        <taxon>Meira</taxon>
    </lineage>
</organism>
<evidence type="ECO:0000256" key="2">
    <source>
        <dbReference type="SAM" id="MobiDB-lite"/>
    </source>
</evidence>
<evidence type="ECO:0000259" key="3">
    <source>
        <dbReference type="PROSITE" id="PS50157"/>
    </source>
</evidence>
<evidence type="ECO:0000313" key="5">
    <source>
        <dbReference type="Proteomes" id="UP000245771"/>
    </source>
</evidence>
<reference evidence="4 5" key="1">
    <citation type="journal article" date="2018" name="Mol. Biol. Evol.">
        <title>Broad Genomic Sampling Reveals a Smut Pathogenic Ancestry of the Fungal Clade Ustilaginomycotina.</title>
        <authorList>
            <person name="Kijpornyongpan T."/>
            <person name="Mondo S.J."/>
            <person name="Barry K."/>
            <person name="Sandor L."/>
            <person name="Lee J."/>
            <person name="Lipzen A."/>
            <person name="Pangilinan J."/>
            <person name="LaButti K."/>
            <person name="Hainaut M."/>
            <person name="Henrissat B."/>
            <person name="Grigoriev I.V."/>
            <person name="Spatafora J.W."/>
            <person name="Aime M.C."/>
        </authorList>
    </citation>
    <scope>NUCLEOTIDE SEQUENCE [LARGE SCALE GENOMIC DNA]</scope>
    <source>
        <strain evidence="4 5">MCA 3882</strain>
    </source>
</reference>
<dbReference type="GO" id="GO:0008270">
    <property type="term" value="F:zinc ion binding"/>
    <property type="evidence" value="ECO:0007669"/>
    <property type="project" value="UniProtKB-KW"/>
</dbReference>
<accession>A0A316V5A4</accession>
<dbReference type="InterPro" id="IPR013087">
    <property type="entry name" value="Znf_C2H2_type"/>
</dbReference>
<dbReference type="SMART" id="SM00355">
    <property type="entry name" value="ZnF_C2H2"/>
    <property type="match status" value="2"/>
</dbReference>
<keyword evidence="1" id="KW-0863">Zinc-finger</keyword>
<dbReference type="EMBL" id="KZ819609">
    <property type="protein sequence ID" value="PWN31403.1"/>
    <property type="molecule type" value="Genomic_DNA"/>
</dbReference>
<dbReference type="PROSITE" id="PS00028">
    <property type="entry name" value="ZINC_FINGER_C2H2_1"/>
    <property type="match status" value="2"/>
</dbReference>
<dbReference type="Gene3D" id="3.30.160.60">
    <property type="entry name" value="Classic Zinc Finger"/>
    <property type="match status" value="1"/>
</dbReference>
<dbReference type="AlphaFoldDB" id="A0A316V5A4"/>
<keyword evidence="1" id="KW-0479">Metal-binding</keyword>
<dbReference type="PROSITE" id="PS50157">
    <property type="entry name" value="ZINC_FINGER_C2H2_2"/>
    <property type="match status" value="1"/>
</dbReference>
<name>A0A316V5A4_9BASI</name>
<gene>
    <name evidence="4" type="ORF">FA14DRAFT_128251</name>
</gene>
<dbReference type="Proteomes" id="UP000245771">
    <property type="component" value="Unassembled WGS sequence"/>
</dbReference>
<dbReference type="OrthoDB" id="8117402at2759"/>
<feature type="compositionally biased region" description="Polar residues" evidence="2">
    <location>
        <begin position="74"/>
        <end position="83"/>
    </location>
</feature>
<sequence>MVDQSEHLQVNALRCQHDDLCVSPTQVESTHNLSSFYTPPQQNTFTASTTENSLYRSASISLSPKNDDRKSSEQRQPSHSTNACERKSNVGPVRHLCPYVGCNKHFSSIAHARRHCRIHKELPPHRCSYQGCHASFSRRDNCIQHQKRRHGYRSKGLRLC</sequence>
<feature type="region of interest" description="Disordered" evidence="2">
    <location>
        <begin position="61"/>
        <end position="86"/>
    </location>
</feature>